<accession>A0A6N3DQL1</accession>
<dbReference type="AlphaFoldDB" id="A0A6N3DQL1"/>
<sequence>MTKCFKKCLSLLLAIVLCMGTTITAFAAEERDPYTIEGHYVEELVQLNEEELANLPLEQAETLFEEAFAVPADNYTEDEIRLGLDGLSFGLKFQLIMDEIKKTADTEPSYPAKTRSTTGSVSYSGDIGVAWVRNTTSGHSPLTLGEILSGTYTLEVDFITWDTAAAILASSASYDAFKDLVELVGTGAAGSALGAYICSVLGITGAPATVASVAVGAAVGLGWNWLKSIDRSNMYDCFKGMRKNQYMKVQFMWSANMVNKFYTTVSKGRSISNPFPGTYGDWYKNDFGHLYSY</sequence>
<gene>
    <name evidence="2" type="ORF">PGLFYP46_00722</name>
</gene>
<name>A0A6N3DQL1_9FIRM</name>
<feature type="chain" id="PRO_5026857287" evidence="1">
    <location>
        <begin position="28"/>
        <end position="293"/>
    </location>
</feature>
<dbReference type="EMBL" id="CACRUP010000024">
    <property type="protein sequence ID" value="VYU28193.1"/>
    <property type="molecule type" value="Genomic_DNA"/>
</dbReference>
<protein>
    <submittedName>
        <fullName evidence="2">Uncharacterized protein</fullName>
    </submittedName>
</protein>
<reference evidence="2" key="1">
    <citation type="submission" date="2019-11" db="EMBL/GenBank/DDBJ databases">
        <authorList>
            <person name="Feng L."/>
        </authorList>
    </citation>
    <scope>NUCLEOTIDE SEQUENCE</scope>
    <source>
        <strain evidence="2">PgorbachiiLFYP46</strain>
    </source>
</reference>
<keyword evidence="1" id="KW-0732">Signal</keyword>
<feature type="signal peptide" evidence="1">
    <location>
        <begin position="1"/>
        <end position="27"/>
    </location>
</feature>
<evidence type="ECO:0000256" key="1">
    <source>
        <dbReference type="SAM" id="SignalP"/>
    </source>
</evidence>
<dbReference type="RefSeq" id="WP_156702887.1">
    <property type="nucleotide sequence ID" value="NZ_CACRUP010000024.1"/>
</dbReference>
<evidence type="ECO:0000313" key="2">
    <source>
        <dbReference type="EMBL" id="VYU28193.1"/>
    </source>
</evidence>
<organism evidence="2">
    <name type="scientific">Peptoniphilus gorbachii</name>
    <dbReference type="NCBI Taxonomy" id="411567"/>
    <lineage>
        <taxon>Bacteria</taxon>
        <taxon>Bacillati</taxon>
        <taxon>Bacillota</taxon>
        <taxon>Tissierellia</taxon>
        <taxon>Tissierellales</taxon>
        <taxon>Peptoniphilaceae</taxon>
        <taxon>Peptoniphilus</taxon>
    </lineage>
</organism>
<proteinExistence type="predicted"/>